<dbReference type="PANTHER" id="PTHR36215">
    <property type="entry name" value="BLL4998 PROTEIN"/>
    <property type="match status" value="1"/>
</dbReference>
<dbReference type="EMBL" id="LGFT01000011">
    <property type="protein sequence ID" value="KUK44989.1"/>
    <property type="molecule type" value="Genomic_DNA"/>
</dbReference>
<evidence type="ECO:0000313" key="4">
    <source>
        <dbReference type="Proteomes" id="UP000057043"/>
    </source>
</evidence>
<dbReference type="EMBL" id="LGHB01000037">
    <property type="protein sequence ID" value="KUK95179.1"/>
    <property type="molecule type" value="Genomic_DNA"/>
</dbReference>
<evidence type="ECO:0000313" key="2">
    <source>
        <dbReference type="EMBL" id="KUK95179.1"/>
    </source>
</evidence>
<evidence type="ECO:0000313" key="1">
    <source>
        <dbReference type="EMBL" id="KUK44989.1"/>
    </source>
</evidence>
<dbReference type="GO" id="GO:0006355">
    <property type="term" value="P:regulation of DNA-templated transcription"/>
    <property type="evidence" value="ECO:0007669"/>
    <property type="project" value="InterPro"/>
</dbReference>
<reference evidence="3 4" key="2">
    <citation type="journal article" date="2015" name="MBio">
        <title>Genome-Resolved Metagenomic Analysis Reveals Roles for Candidate Phyla and Other Microbial Community Members in Biogeochemical Transformations in Oil Reservoirs.</title>
        <authorList>
            <person name="Hu P."/>
            <person name="Tom L."/>
            <person name="Singh A."/>
            <person name="Thomas B.C."/>
            <person name="Baker B.J."/>
            <person name="Piceno Y.M."/>
            <person name="Andersen G.L."/>
            <person name="Banfield J.F."/>
        </authorList>
    </citation>
    <scope>NUCLEOTIDE SEQUENCE [LARGE SCALE GENOMIC DNA]</scope>
    <source>
        <strain evidence="1">57_489</strain>
    </source>
</reference>
<evidence type="ECO:0000313" key="3">
    <source>
        <dbReference type="Proteomes" id="UP000053961"/>
    </source>
</evidence>
<accession>A0A101IHD8</accession>
<dbReference type="Proteomes" id="UP000057043">
    <property type="component" value="Unassembled WGS sequence"/>
</dbReference>
<dbReference type="SUPFAM" id="SSF47598">
    <property type="entry name" value="Ribbon-helix-helix"/>
    <property type="match status" value="1"/>
</dbReference>
<protein>
    <submittedName>
        <fullName evidence="2">Putative transcriptional regulator, CopG/Arc/MetJ family</fullName>
    </submittedName>
</protein>
<dbReference type="CDD" id="cd22231">
    <property type="entry name" value="RHH_NikR_HicB-like"/>
    <property type="match status" value="1"/>
</dbReference>
<dbReference type="PANTHER" id="PTHR36215:SF2">
    <property type="entry name" value="RIBBON-HELIX-HELIX PROTEIN COPG DOMAIN-CONTAINING PROTEIN"/>
    <property type="match status" value="1"/>
</dbReference>
<gene>
    <name evidence="1" type="ORF">XD72_0695</name>
    <name evidence="2" type="ORF">XE07_1917</name>
</gene>
<organism evidence="2 3">
    <name type="scientific">Methanothrix harundinacea</name>
    <dbReference type="NCBI Taxonomy" id="301375"/>
    <lineage>
        <taxon>Archaea</taxon>
        <taxon>Methanobacteriati</taxon>
        <taxon>Methanobacteriota</taxon>
        <taxon>Stenosarchaea group</taxon>
        <taxon>Methanomicrobia</taxon>
        <taxon>Methanotrichales</taxon>
        <taxon>Methanotrichaceae</taxon>
        <taxon>Methanothrix</taxon>
    </lineage>
</organism>
<reference evidence="2" key="1">
    <citation type="journal article" date="2015" name="MBio">
        <title>Genome-resolved metagenomic analysis reveals roles for candidate phyla and other microbial community members in biogeochemical transformations in oil reservoirs.</title>
        <authorList>
            <person name="Hu P."/>
            <person name="Tom L."/>
            <person name="Singh A."/>
            <person name="Thomas B.C."/>
            <person name="Baker B.J."/>
            <person name="Piceno Y.M."/>
            <person name="Andersen G.L."/>
            <person name="Banfield J.F."/>
        </authorList>
    </citation>
    <scope>NUCLEOTIDE SEQUENCE [LARGE SCALE GENOMIC DNA]</scope>
    <source>
        <strain evidence="2">56_747</strain>
    </source>
</reference>
<dbReference type="Proteomes" id="UP000053961">
    <property type="component" value="Unassembled WGS sequence"/>
</dbReference>
<dbReference type="PATRIC" id="fig|301375.6.peg.1362"/>
<dbReference type="AlphaFoldDB" id="A0A101IHD8"/>
<dbReference type="InterPro" id="IPR010985">
    <property type="entry name" value="Ribbon_hlx_hlx"/>
</dbReference>
<proteinExistence type="predicted"/>
<name>A0A101IHD8_9EURY</name>
<sequence length="60" mass="6889">MPKISVEIPQHIIDDVNRHVGDDGKFVNFSDAVRTALRKMLDQLDEIDRRQGRLKEGGEE</sequence>
<comment type="caution">
    <text evidence="2">The sequence shown here is derived from an EMBL/GenBank/DDBJ whole genome shotgun (WGS) entry which is preliminary data.</text>
</comment>